<comment type="caution">
    <text evidence="1">The sequence shown here is derived from an EMBL/GenBank/DDBJ whole genome shotgun (WGS) entry which is preliminary data.</text>
</comment>
<evidence type="ECO:0000313" key="1">
    <source>
        <dbReference type="EMBL" id="KIA88076.1"/>
    </source>
</evidence>
<name>A0A0C1CUW8_9FLAO</name>
<dbReference type="AlphaFoldDB" id="A0A0C1CUW8"/>
<sequence>MFKYIFIFLVFFVKTQAQVNQSLIGDWTKVKVKINIRTDPAYAKATLLLSIKEMEISSIQLLMKDTESIN</sequence>
<dbReference type="STRING" id="266749.SAMN05421876_11360"/>
<dbReference type="Proteomes" id="UP000031473">
    <property type="component" value="Unassembled WGS sequence"/>
</dbReference>
<accession>A0A0C1CUW8</accession>
<evidence type="ECO:0000313" key="2">
    <source>
        <dbReference type="Proteomes" id="UP000031473"/>
    </source>
</evidence>
<proteinExistence type="predicted"/>
<protein>
    <submittedName>
        <fullName evidence="1">Uncharacterized protein</fullName>
    </submittedName>
</protein>
<organism evidence="1 2">
    <name type="scientific">Kaistella jeonii</name>
    <dbReference type="NCBI Taxonomy" id="266749"/>
    <lineage>
        <taxon>Bacteria</taxon>
        <taxon>Pseudomonadati</taxon>
        <taxon>Bacteroidota</taxon>
        <taxon>Flavobacteriia</taxon>
        <taxon>Flavobacteriales</taxon>
        <taxon>Weeksellaceae</taxon>
        <taxon>Chryseobacterium group</taxon>
        <taxon>Kaistella</taxon>
    </lineage>
</organism>
<dbReference type="EMBL" id="JSYL01000011">
    <property type="protein sequence ID" value="KIA88076.1"/>
    <property type="molecule type" value="Genomic_DNA"/>
</dbReference>
<dbReference type="RefSeq" id="WP_039354007.1">
    <property type="nucleotide sequence ID" value="NZ_FOLA01000013.1"/>
</dbReference>
<reference evidence="1 2" key="1">
    <citation type="submission" date="2014-10" db="EMBL/GenBank/DDBJ databases">
        <title>Kaistella jeonii genome.</title>
        <authorList>
            <person name="Clayton J.T."/>
            <person name="Newman J.D."/>
        </authorList>
    </citation>
    <scope>NUCLEOTIDE SEQUENCE [LARGE SCALE GENOMIC DNA]</scope>
    <source>
        <strain evidence="1 2">DSM 17048</strain>
    </source>
</reference>
<gene>
    <name evidence="1" type="ORF">OA86_12820</name>
</gene>
<keyword evidence="2" id="KW-1185">Reference proteome</keyword>